<comment type="caution">
    <text evidence="13">The sequence shown here is derived from an EMBL/GenBank/DDBJ whole genome shotgun (WGS) entry which is preliminary data.</text>
</comment>
<name>A0A9C7PXF3_9RHOD</name>
<feature type="compositionally biased region" description="Polar residues" evidence="9">
    <location>
        <begin position="1"/>
        <end position="20"/>
    </location>
</feature>
<evidence type="ECO:0000313" key="14">
    <source>
        <dbReference type="Proteomes" id="UP001061958"/>
    </source>
</evidence>
<protein>
    <recommendedName>
        <fullName evidence="15">Dolichyl-phosphate-mannose--protein mannosyltransferase</fullName>
    </recommendedName>
</protein>
<feature type="transmembrane region" description="Helical" evidence="10">
    <location>
        <begin position="138"/>
        <end position="156"/>
    </location>
</feature>
<reference evidence="13" key="2">
    <citation type="submission" date="2022-01" db="EMBL/GenBank/DDBJ databases">
        <authorList>
            <person name="Hirooka S."/>
            <person name="Miyagishima S.Y."/>
        </authorList>
    </citation>
    <scope>NUCLEOTIDE SEQUENCE</scope>
    <source>
        <strain evidence="13">NBRC 102759</strain>
    </source>
</reference>
<keyword evidence="14" id="KW-1185">Reference proteome</keyword>
<keyword evidence="4" id="KW-0328">Glycosyltransferase</keyword>
<feature type="transmembrane region" description="Helical" evidence="10">
    <location>
        <begin position="447"/>
        <end position="465"/>
    </location>
</feature>
<evidence type="ECO:0000256" key="6">
    <source>
        <dbReference type="ARBA" id="ARBA00022692"/>
    </source>
</evidence>
<evidence type="ECO:0000256" key="5">
    <source>
        <dbReference type="ARBA" id="ARBA00022679"/>
    </source>
</evidence>
<dbReference type="InterPro" id="IPR027005">
    <property type="entry name" value="PMT-like"/>
</dbReference>
<keyword evidence="5" id="KW-0808">Transferase</keyword>
<feature type="transmembrane region" description="Helical" evidence="10">
    <location>
        <begin position="188"/>
        <end position="208"/>
    </location>
</feature>
<dbReference type="GO" id="GO:0004169">
    <property type="term" value="F:dolichyl-phosphate-mannose-protein mannosyltransferase activity"/>
    <property type="evidence" value="ECO:0007669"/>
    <property type="project" value="TreeGrafter"/>
</dbReference>
<sequence length="515" mass="59589">MEFLKKTTTSQYGSPRSNGSIGRPHSSKIKKSHQRNKYLTFWFRESQLNSTDLWNLLLLTFFALATRFWRLFYPAAVVFDEFHFGKFVTWYFKHQYYFDIHPPLGKLILYLGGLLGGYNPGFLYDAIGAEYGDTKFQVLRSVSALFGVLSVPLMYLTCRELDISSVGSFAGASMVLLDFLSLIESRLILVDSQLLFFCMASFYSALKLWKCKKENCKRSFLFFLVLTGLLCGCAISVKWTALATPGIIAIVSFFGLHFLKEPLEIWECLIAGLSGIFVYLFVFYVHFQLLPYSGSGDAFMTPEFQKTLIGNPFYHPAATRQPFLTSFFQLNREMFRANKGIKDRHPWESKWYEWPLNLRGLLYFVQEDDEDESRMSQIYLIGNPAVMYLCLLSALTFLLCAIFFGRYRYTISSKADLRSLMEKGCILCGAYALNLLPYVAVERSAFLYHYIPGLFYAELLTALVIDRFPKSYKFAFIIVILILEVVAFVYWAPWVYAISLTKIAHDKRRWLPRWN</sequence>
<dbReference type="InterPro" id="IPR003342">
    <property type="entry name" value="ArnT-like_N"/>
</dbReference>
<dbReference type="GO" id="GO:0016020">
    <property type="term" value="C:membrane"/>
    <property type="evidence" value="ECO:0007669"/>
    <property type="project" value="InterPro"/>
</dbReference>
<feature type="domain" description="Protein O-mannosyl-transferase C-terminal four TM" evidence="12">
    <location>
        <begin position="323"/>
        <end position="514"/>
    </location>
</feature>
<dbReference type="AlphaFoldDB" id="A0A9C7PXF3"/>
<feature type="transmembrane region" description="Helical" evidence="10">
    <location>
        <begin position="243"/>
        <end position="259"/>
    </location>
</feature>
<evidence type="ECO:0000313" key="13">
    <source>
        <dbReference type="EMBL" id="GJQ12688.1"/>
    </source>
</evidence>
<evidence type="ECO:0000259" key="11">
    <source>
        <dbReference type="Pfam" id="PF02366"/>
    </source>
</evidence>
<evidence type="ECO:0000256" key="7">
    <source>
        <dbReference type="ARBA" id="ARBA00022989"/>
    </source>
</evidence>
<evidence type="ECO:0008006" key="15">
    <source>
        <dbReference type="Google" id="ProtNLM"/>
    </source>
</evidence>
<dbReference type="OrthoDB" id="4896at2759"/>
<comment type="pathway">
    <text evidence="2">Protein modification; protein glycosylation.</text>
</comment>
<keyword evidence="8 10" id="KW-0472">Membrane</keyword>
<dbReference type="Pfam" id="PF02366">
    <property type="entry name" value="PMT"/>
    <property type="match status" value="1"/>
</dbReference>
<evidence type="ECO:0000256" key="8">
    <source>
        <dbReference type="ARBA" id="ARBA00023136"/>
    </source>
</evidence>
<keyword evidence="7 10" id="KW-1133">Transmembrane helix</keyword>
<dbReference type="Pfam" id="PF16192">
    <property type="entry name" value="PMT_4TMC"/>
    <property type="match status" value="1"/>
</dbReference>
<feature type="transmembrane region" description="Helical" evidence="10">
    <location>
        <begin position="266"/>
        <end position="287"/>
    </location>
</feature>
<evidence type="ECO:0000256" key="1">
    <source>
        <dbReference type="ARBA" id="ARBA00004127"/>
    </source>
</evidence>
<feature type="transmembrane region" description="Helical" evidence="10">
    <location>
        <begin position="472"/>
        <end position="492"/>
    </location>
</feature>
<proteinExistence type="inferred from homology"/>
<reference evidence="13" key="1">
    <citation type="journal article" date="2022" name="Proc. Natl. Acad. Sci. U.S.A.">
        <title>Life cycle and functional genomics of the unicellular red alga Galdieria for elucidating algal and plant evolution and industrial use.</title>
        <authorList>
            <person name="Hirooka S."/>
            <person name="Itabashi T."/>
            <person name="Ichinose T.M."/>
            <person name="Onuma R."/>
            <person name="Fujiwara T."/>
            <person name="Yamashita S."/>
            <person name="Jong L.W."/>
            <person name="Tomita R."/>
            <person name="Iwane A.H."/>
            <person name="Miyagishima S.Y."/>
        </authorList>
    </citation>
    <scope>NUCLEOTIDE SEQUENCE</scope>
    <source>
        <strain evidence="13">NBRC 102759</strain>
    </source>
</reference>
<dbReference type="PANTHER" id="PTHR10050:SF46">
    <property type="entry name" value="PROTEIN O-MANNOSYL-TRANSFERASE 2"/>
    <property type="match status" value="1"/>
</dbReference>
<evidence type="ECO:0000256" key="4">
    <source>
        <dbReference type="ARBA" id="ARBA00022676"/>
    </source>
</evidence>
<dbReference type="EMBL" id="BQMJ01000036">
    <property type="protein sequence ID" value="GJQ12688.1"/>
    <property type="molecule type" value="Genomic_DNA"/>
</dbReference>
<feature type="domain" description="ArnT-like N-terminal" evidence="11">
    <location>
        <begin position="58"/>
        <end position="290"/>
    </location>
</feature>
<accession>A0A9C7PXF3</accession>
<dbReference type="PANTHER" id="PTHR10050">
    <property type="entry name" value="DOLICHYL-PHOSPHATE-MANNOSE--PROTEIN MANNOSYLTRANSFERASE"/>
    <property type="match status" value="1"/>
</dbReference>
<dbReference type="Proteomes" id="UP001061958">
    <property type="component" value="Unassembled WGS sequence"/>
</dbReference>
<evidence type="ECO:0000256" key="9">
    <source>
        <dbReference type="SAM" id="MobiDB-lite"/>
    </source>
</evidence>
<dbReference type="GO" id="GO:0012505">
    <property type="term" value="C:endomembrane system"/>
    <property type="evidence" value="ECO:0007669"/>
    <property type="project" value="UniProtKB-SubCell"/>
</dbReference>
<feature type="transmembrane region" description="Helical" evidence="10">
    <location>
        <begin position="385"/>
        <end position="404"/>
    </location>
</feature>
<gene>
    <name evidence="13" type="ORF">GpartN1_g4479.t1</name>
</gene>
<keyword evidence="6 10" id="KW-0812">Transmembrane</keyword>
<feature type="transmembrane region" description="Helical" evidence="10">
    <location>
        <begin position="220"/>
        <end position="237"/>
    </location>
</feature>
<comment type="similarity">
    <text evidence="3">Belongs to the glycosyltransferase 39 family.</text>
</comment>
<dbReference type="InterPro" id="IPR032421">
    <property type="entry name" value="PMT_4TMC"/>
</dbReference>
<comment type="subcellular location">
    <subcellularLocation>
        <location evidence="1">Endomembrane system</location>
        <topology evidence="1">Multi-pass membrane protein</topology>
    </subcellularLocation>
</comment>
<feature type="region of interest" description="Disordered" evidence="9">
    <location>
        <begin position="1"/>
        <end position="31"/>
    </location>
</feature>
<evidence type="ECO:0000256" key="10">
    <source>
        <dbReference type="SAM" id="Phobius"/>
    </source>
</evidence>
<evidence type="ECO:0000256" key="3">
    <source>
        <dbReference type="ARBA" id="ARBA00007222"/>
    </source>
</evidence>
<evidence type="ECO:0000256" key="2">
    <source>
        <dbReference type="ARBA" id="ARBA00004922"/>
    </source>
</evidence>
<organism evidence="13 14">
    <name type="scientific">Galdieria partita</name>
    <dbReference type="NCBI Taxonomy" id="83374"/>
    <lineage>
        <taxon>Eukaryota</taxon>
        <taxon>Rhodophyta</taxon>
        <taxon>Bangiophyceae</taxon>
        <taxon>Galdieriales</taxon>
        <taxon>Galdieriaceae</taxon>
        <taxon>Galdieria</taxon>
    </lineage>
</organism>
<feature type="transmembrane region" description="Helical" evidence="10">
    <location>
        <begin position="53"/>
        <end position="72"/>
    </location>
</feature>
<evidence type="ECO:0000259" key="12">
    <source>
        <dbReference type="Pfam" id="PF16192"/>
    </source>
</evidence>